<feature type="domain" description="Transposase DDE" evidence="2">
    <location>
        <begin position="345"/>
        <end position="470"/>
    </location>
</feature>
<dbReference type="EMBL" id="FOTS01000120">
    <property type="protein sequence ID" value="SFM42194.1"/>
    <property type="molecule type" value="Genomic_DNA"/>
</dbReference>
<evidence type="ECO:0000313" key="3">
    <source>
        <dbReference type="EMBL" id="SFM42194.1"/>
    </source>
</evidence>
<evidence type="ECO:0000259" key="2">
    <source>
        <dbReference type="Pfam" id="PF13751"/>
    </source>
</evidence>
<dbReference type="AlphaFoldDB" id="A0A1I4QQ77"/>
<dbReference type="PANTHER" id="PTHR33408:SF2">
    <property type="entry name" value="TRANSPOSASE DDE DOMAIN-CONTAINING PROTEIN"/>
    <property type="match status" value="1"/>
</dbReference>
<sequence length="488" mass="56778">MDQLDYSLLYKAYSRKGRKSVVSPKMLFKIIVYGYMNNLYTSRGLERACRRDINFMWLLQGAKVPDHNTIARFRSKRILAAAEGLFYQLVELLKECGEISFENLFVDGTKIEANANKYSFVWRKSTEKNAAKLQDKLAETLQIICEKYHFAITESVDPSEVLSLLLIQQYQQNISFVYGTGKRKSQLQRDVEQLEELLARQRKYDDYGQIFQGRNSFSKTDHDATFMHMKEDHMKNAQLKPGYNVQIGVEAEYIVGIDISSERSDALTLKPLLQTMKNFLKGQKHENIIADAGYESEENYSYLDEEKQVCYIKPSNYEKSKAAKYRNNIRLLENMEYDEAKDEYTCRNGKKVCPVSVTQRKSKSGYRSVITVYECENCNGCPHKVSCTKAEGNRKFSVAKKFKWQREQSQRNITSAKGILLRINRSIQVEGAFGILKENHRFRRFLLRGKQSVRTEFLFLAMGYNLNKLHNKIQQQRCGKMLHEKKTA</sequence>
<proteinExistence type="predicted"/>
<dbReference type="Pfam" id="PF05598">
    <property type="entry name" value="DUF772"/>
    <property type="match status" value="1"/>
</dbReference>
<accession>A0A1I4QQ77</accession>
<protein>
    <submittedName>
        <fullName evidence="3">Transposase</fullName>
    </submittedName>
</protein>
<dbReference type="InterPro" id="IPR047629">
    <property type="entry name" value="IS1182_transpos"/>
</dbReference>
<dbReference type="PANTHER" id="PTHR33408">
    <property type="entry name" value="TRANSPOSASE"/>
    <property type="match status" value="1"/>
</dbReference>
<evidence type="ECO:0000259" key="1">
    <source>
        <dbReference type="Pfam" id="PF05598"/>
    </source>
</evidence>
<evidence type="ECO:0000313" key="4">
    <source>
        <dbReference type="Proteomes" id="UP000199520"/>
    </source>
</evidence>
<dbReference type="Proteomes" id="UP000199520">
    <property type="component" value="Unassembled WGS sequence"/>
</dbReference>
<dbReference type="InterPro" id="IPR025668">
    <property type="entry name" value="Tnp_DDE_dom"/>
</dbReference>
<gene>
    <name evidence="3" type="ORF">SAMN04490355_11202</name>
</gene>
<name>A0A1I4QQ77_9FIRM</name>
<reference evidence="4" key="1">
    <citation type="submission" date="2016-10" db="EMBL/GenBank/DDBJ databases">
        <authorList>
            <person name="Varghese N."/>
            <person name="Submissions S."/>
        </authorList>
    </citation>
    <scope>NUCLEOTIDE SEQUENCE [LARGE SCALE GENOMIC DNA]</scope>
    <source>
        <strain evidence="4">DSM 13327</strain>
    </source>
</reference>
<keyword evidence="4" id="KW-1185">Reference proteome</keyword>
<feature type="domain" description="Transposase InsH N-terminal" evidence="1">
    <location>
        <begin position="7"/>
        <end position="76"/>
    </location>
</feature>
<dbReference type="NCBIfam" id="NF033551">
    <property type="entry name" value="transpos_IS1182"/>
    <property type="match status" value="1"/>
</dbReference>
<dbReference type="InterPro" id="IPR008490">
    <property type="entry name" value="Transposase_InsH_N"/>
</dbReference>
<dbReference type="STRING" id="1123291.SAMN04490355_11202"/>
<organism evidence="3 4">
    <name type="scientific">Pelosinus propionicus DSM 13327</name>
    <dbReference type="NCBI Taxonomy" id="1123291"/>
    <lineage>
        <taxon>Bacteria</taxon>
        <taxon>Bacillati</taxon>
        <taxon>Bacillota</taxon>
        <taxon>Negativicutes</taxon>
        <taxon>Selenomonadales</taxon>
        <taxon>Sporomusaceae</taxon>
        <taxon>Pelosinus</taxon>
    </lineage>
</organism>
<dbReference type="Pfam" id="PF13751">
    <property type="entry name" value="DDE_Tnp_1_6"/>
    <property type="match status" value="1"/>
</dbReference>